<sequence length="34" mass="4182">MRPWMKGMAMAAATWLVKRMWARYQTRARLRRSL</sequence>
<name>A0ABY2D0J4_GULMO</name>
<dbReference type="Proteomes" id="UP000294801">
    <property type="component" value="Unassembled WGS sequence"/>
</dbReference>
<protein>
    <submittedName>
        <fullName evidence="1">Uncharacterized protein</fullName>
    </submittedName>
</protein>
<evidence type="ECO:0000313" key="2">
    <source>
        <dbReference type="Proteomes" id="UP000294801"/>
    </source>
</evidence>
<reference evidence="1 2" key="1">
    <citation type="submission" date="2019-03" db="EMBL/GenBank/DDBJ databases">
        <title>Genomic Encyclopedia of Type Strains, Phase IV (KMG-IV): sequencing the most valuable type-strain genomes for metagenomic binning, comparative biology and taxonomic classification.</title>
        <authorList>
            <person name="Goeker M."/>
        </authorList>
    </citation>
    <scope>NUCLEOTIDE SEQUENCE [LARGE SCALE GENOMIC DNA]</scope>
    <source>
        <strain evidence="1 2">DSM 18507</strain>
    </source>
</reference>
<organism evidence="1 2">
    <name type="scientific">Gulbenkiania mobilis</name>
    <dbReference type="NCBI Taxonomy" id="397457"/>
    <lineage>
        <taxon>Bacteria</taxon>
        <taxon>Pseudomonadati</taxon>
        <taxon>Pseudomonadota</taxon>
        <taxon>Betaproteobacteria</taxon>
        <taxon>Neisseriales</taxon>
        <taxon>Chromobacteriaceae</taxon>
        <taxon>Gulbenkiania</taxon>
    </lineage>
</organism>
<comment type="caution">
    <text evidence="1">The sequence shown here is derived from an EMBL/GenBank/DDBJ whole genome shotgun (WGS) entry which is preliminary data.</text>
</comment>
<proteinExistence type="predicted"/>
<accession>A0ABY2D0J4</accession>
<gene>
    <name evidence="1" type="ORF">EV669_101363</name>
</gene>
<evidence type="ECO:0000313" key="1">
    <source>
        <dbReference type="EMBL" id="TCW33826.1"/>
    </source>
</evidence>
<keyword evidence="2" id="KW-1185">Reference proteome</keyword>
<dbReference type="EMBL" id="SMDA01000001">
    <property type="protein sequence ID" value="TCW33826.1"/>
    <property type="molecule type" value="Genomic_DNA"/>
</dbReference>